<accession>A0ABS6XY36</accession>
<reference evidence="2 3" key="1">
    <citation type="submission" date="2021-07" db="EMBL/GenBank/DDBJ databases">
        <title>Flavobacterium sp. nov. isolated from sediment on the Taihu Lake.</title>
        <authorList>
            <person name="Qu J.-H."/>
        </authorList>
    </citation>
    <scope>NUCLEOTIDE SEQUENCE [LARGE SCALE GENOMIC DNA]</scope>
    <source>
        <strain evidence="2 3">NAS39</strain>
    </source>
</reference>
<proteinExistence type="predicted"/>
<evidence type="ECO:0000313" key="3">
    <source>
        <dbReference type="Proteomes" id="UP000812031"/>
    </source>
</evidence>
<evidence type="ECO:0000259" key="1">
    <source>
        <dbReference type="Pfam" id="PF20275"/>
    </source>
</evidence>
<organism evidence="2 3">
    <name type="scientific">Flavobacterium taihuense</name>
    <dbReference type="NCBI Taxonomy" id="2857508"/>
    <lineage>
        <taxon>Bacteria</taxon>
        <taxon>Pseudomonadati</taxon>
        <taxon>Bacteroidota</taxon>
        <taxon>Flavobacteriia</taxon>
        <taxon>Flavobacteriales</taxon>
        <taxon>Flavobacteriaceae</taxon>
        <taxon>Flavobacterium</taxon>
    </lineage>
</organism>
<keyword evidence="3" id="KW-1185">Reference proteome</keyword>
<dbReference type="Proteomes" id="UP000812031">
    <property type="component" value="Unassembled WGS sequence"/>
</dbReference>
<gene>
    <name evidence="2" type="ORF">KZH69_13900</name>
</gene>
<dbReference type="Pfam" id="PF20275">
    <property type="entry name" value="CTD10"/>
    <property type="match status" value="1"/>
</dbReference>
<protein>
    <recommendedName>
        <fullName evidence="1">ABC-three component systems C-terminal domain-containing protein</fullName>
    </recommendedName>
</protein>
<sequence length="309" mass="36298">MTREEKYLGRIILKNKFYEADKQSYEDLFTKIMQNQDSDFKQIKPQGSLGDGKCDGFNVKTGEYYQVYAPEDLTGNEATLLSKMDASIIGLLDFWKEKGFDVKQFNYVVKDNYRNVYALIYTNAKAIAKKHQIKCEVKTCKDLEDIFMEFNLEEMEYILGGMIPNPDNISNFEYDIMNEVVNHLKERKSRNILEKIPSNPNFDNKIIFNSLSDVISEILNIAQRQNYAINDFFQLNSRFIKEDLREIFTTLYEEAKELIPESETKNDEIFLYIVEKSSPNDKHNTQDAIFVLMAYYFEYCDIFETPTNN</sequence>
<dbReference type="InterPro" id="IPR046919">
    <property type="entry name" value="ABC-3C_CTD10"/>
</dbReference>
<dbReference type="RefSeq" id="WP_219318078.1">
    <property type="nucleotide sequence ID" value="NZ_JAHWYN010000012.1"/>
</dbReference>
<name>A0ABS6XY36_9FLAO</name>
<evidence type="ECO:0000313" key="2">
    <source>
        <dbReference type="EMBL" id="MBW4361581.1"/>
    </source>
</evidence>
<feature type="domain" description="ABC-three component systems C-terminal" evidence="1">
    <location>
        <begin position="178"/>
        <end position="304"/>
    </location>
</feature>
<comment type="caution">
    <text evidence="2">The sequence shown here is derived from an EMBL/GenBank/DDBJ whole genome shotgun (WGS) entry which is preliminary data.</text>
</comment>
<dbReference type="EMBL" id="JAHWYN010000012">
    <property type="protein sequence ID" value="MBW4361581.1"/>
    <property type="molecule type" value="Genomic_DNA"/>
</dbReference>